<organism evidence="6 7">
    <name type="scientific">Microthyrium microscopicum</name>
    <dbReference type="NCBI Taxonomy" id="703497"/>
    <lineage>
        <taxon>Eukaryota</taxon>
        <taxon>Fungi</taxon>
        <taxon>Dikarya</taxon>
        <taxon>Ascomycota</taxon>
        <taxon>Pezizomycotina</taxon>
        <taxon>Dothideomycetes</taxon>
        <taxon>Dothideomycetes incertae sedis</taxon>
        <taxon>Microthyriales</taxon>
        <taxon>Microthyriaceae</taxon>
        <taxon>Microthyrium</taxon>
    </lineage>
</organism>
<dbReference type="OrthoDB" id="1606438at2759"/>
<evidence type="ECO:0000256" key="3">
    <source>
        <dbReference type="ARBA" id="ARBA00022691"/>
    </source>
</evidence>
<protein>
    <submittedName>
        <fullName evidence="6">S-adenosyl-L-methionine-dependent methyltransferase</fullName>
    </submittedName>
</protein>
<dbReference type="PANTHER" id="PTHR43712:SF12">
    <property type="entry name" value="STERIGMATOCYSTIN 8-O-METHYLTRANSFERASE"/>
    <property type="match status" value="1"/>
</dbReference>
<keyword evidence="1 6" id="KW-0489">Methyltransferase</keyword>
<dbReference type="InterPro" id="IPR012967">
    <property type="entry name" value="COMT_dimerisation"/>
</dbReference>
<dbReference type="Pfam" id="PF08100">
    <property type="entry name" value="Dimerisation"/>
    <property type="match status" value="1"/>
</dbReference>
<accession>A0A6A6UMS0</accession>
<feature type="domain" description="O-methyltransferase dimerisation" evidence="5">
    <location>
        <begin position="92"/>
        <end position="151"/>
    </location>
</feature>
<dbReference type="Pfam" id="PF00891">
    <property type="entry name" value="Methyltransf_2"/>
    <property type="match status" value="1"/>
</dbReference>
<evidence type="ECO:0000259" key="4">
    <source>
        <dbReference type="Pfam" id="PF00891"/>
    </source>
</evidence>
<reference evidence="6" key="1">
    <citation type="journal article" date="2020" name="Stud. Mycol.">
        <title>101 Dothideomycetes genomes: a test case for predicting lifestyles and emergence of pathogens.</title>
        <authorList>
            <person name="Haridas S."/>
            <person name="Albert R."/>
            <person name="Binder M."/>
            <person name="Bloem J."/>
            <person name="Labutti K."/>
            <person name="Salamov A."/>
            <person name="Andreopoulos B."/>
            <person name="Baker S."/>
            <person name="Barry K."/>
            <person name="Bills G."/>
            <person name="Bluhm B."/>
            <person name="Cannon C."/>
            <person name="Castanera R."/>
            <person name="Culley D."/>
            <person name="Daum C."/>
            <person name="Ezra D."/>
            <person name="Gonzalez J."/>
            <person name="Henrissat B."/>
            <person name="Kuo A."/>
            <person name="Liang C."/>
            <person name="Lipzen A."/>
            <person name="Lutzoni F."/>
            <person name="Magnuson J."/>
            <person name="Mondo S."/>
            <person name="Nolan M."/>
            <person name="Ohm R."/>
            <person name="Pangilinan J."/>
            <person name="Park H.-J."/>
            <person name="Ramirez L."/>
            <person name="Alfaro M."/>
            <person name="Sun H."/>
            <person name="Tritt A."/>
            <person name="Yoshinaga Y."/>
            <person name="Zwiers L.-H."/>
            <person name="Turgeon B."/>
            <person name="Goodwin S."/>
            <person name="Spatafora J."/>
            <person name="Crous P."/>
            <person name="Grigoriev I."/>
        </authorList>
    </citation>
    <scope>NUCLEOTIDE SEQUENCE</scope>
    <source>
        <strain evidence="6">CBS 115976</strain>
    </source>
</reference>
<dbReference type="Gene3D" id="1.10.10.10">
    <property type="entry name" value="Winged helix-like DNA-binding domain superfamily/Winged helix DNA-binding domain"/>
    <property type="match status" value="1"/>
</dbReference>
<dbReference type="SUPFAM" id="SSF46785">
    <property type="entry name" value="Winged helix' DNA-binding domain"/>
    <property type="match status" value="1"/>
</dbReference>
<proteinExistence type="predicted"/>
<dbReference type="InterPro" id="IPR001077">
    <property type="entry name" value="COMT_C"/>
</dbReference>
<evidence type="ECO:0000256" key="2">
    <source>
        <dbReference type="ARBA" id="ARBA00022679"/>
    </source>
</evidence>
<dbReference type="EMBL" id="MU004231">
    <property type="protein sequence ID" value="KAF2672737.1"/>
    <property type="molecule type" value="Genomic_DNA"/>
</dbReference>
<dbReference type="AlphaFoldDB" id="A0A6A6UMS0"/>
<dbReference type="GO" id="GO:0008171">
    <property type="term" value="F:O-methyltransferase activity"/>
    <property type="evidence" value="ECO:0007669"/>
    <property type="project" value="InterPro"/>
</dbReference>
<keyword evidence="3" id="KW-0949">S-adenosyl-L-methionine</keyword>
<dbReference type="InterPro" id="IPR029063">
    <property type="entry name" value="SAM-dependent_MTases_sf"/>
</dbReference>
<sequence length="427" mass="47376">MGHLTDLAKSILASAEAIEAHLEKTNTPIPSFEADSNIMPDDMEIIGAKLQLQTDLQDLDMLALGPREFLTAGMIGNVHDVTVINVLNQFNFWDAVPLKGSITYADLASKVKLPEALVRRLLRFSMTRHMFASTSSGSDSVKHTSVSAIFVLQPQIRCIIGHQLEEIAPACINVPQALRHWNNDAEHPSKSGCAYTFFKDTLYEAGTFEWFGKPENAYRVERFAGAMNYMMQSPAMSFTNLHNMYDWRALGAATLVDVGGSEGHISYELARAYPDMKFIVQDLPEVQASFDKARPSELDSRVSFTAHNFFKEQPVKGAEVYFMKHILHDWSDPWAAKIIQQLTAAMKPGSKLILCEGVLPPADKAPAPIVRLLSALDMQMLVALNAKERTVEDWQALLKLADERLVFKGVHQPPGVGFAIIEAEFAG</sequence>
<evidence type="ECO:0000313" key="7">
    <source>
        <dbReference type="Proteomes" id="UP000799302"/>
    </source>
</evidence>
<dbReference type="Proteomes" id="UP000799302">
    <property type="component" value="Unassembled WGS sequence"/>
</dbReference>
<feature type="domain" description="O-methyltransferase C-terminal" evidence="4">
    <location>
        <begin position="216"/>
        <end position="400"/>
    </location>
</feature>
<evidence type="ECO:0000313" key="6">
    <source>
        <dbReference type="EMBL" id="KAF2672737.1"/>
    </source>
</evidence>
<dbReference type="InterPro" id="IPR036390">
    <property type="entry name" value="WH_DNA-bd_sf"/>
</dbReference>
<gene>
    <name evidence="6" type="ORF">BT63DRAFT_135102</name>
</gene>
<dbReference type="InterPro" id="IPR036388">
    <property type="entry name" value="WH-like_DNA-bd_sf"/>
</dbReference>
<keyword evidence="7" id="KW-1185">Reference proteome</keyword>
<name>A0A6A6UMS0_9PEZI</name>
<dbReference type="PROSITE" id="PS51683">
    <property type="entry name" value="SAM_OMT_II"/>
    <property type="match status" value="1"/>
</dbReference>
<keyword evidence="2 6" id="KW-0808">Transferase</keyword>
<dbReference type="SUPFAM" id="SSF53335">
    <property type="entry name" value="S-adenosyl-L-methionine-dependent methyltransferases"/>
    <property type="match status" value="1"/>
</dbReference>
<evidence type="ECO:0000259" key="5">
    <source>
        <dbReference type="Pfam" id="PF08100"/>
    </source>
</evidence>
<dbReference type="GO" id="GO:0032259">
    <property type="term" value="P:methylation"/>
    <property type="evidence" value="ECO:0007669"/>
    <property type="project" value="UniProtKB-KW"/>
</dbReference>
<evidence type="ECO:0000256" key="1">
    <source>
        <dbReference type="ARBA" id="ARBA00022603"/>
    </source>
</evidence>
<dbReference type="Gene3D" id="3.40.50.150">
    <property type="entry name" value="Vaccinia Virus protein VP39"/>
    <property type="match status" value="1"/>
</dbReference>
<dbReference type="InterPro" id="IPR016461">
    <property type="entry name" value="COMT-like"/>
</dbReference>
<dbReference type="PANTHER" id="PTHR43712">
    <property type="entry name" value="PUTATIVE (AFU_ORTHOLOGUE AFUA_4G14580)-RELATED"/>
    <property type="match status" value="1"/>
</dbReference>